<dbReference type="AlphaFoldDB" id="A0A0A9GU66"/>
<dbReference type="EMBL" id="GBRH01169809">
    <property type="protein sequence ID" value="JAE28087.1"/>
    <property type="molecule type" value="Transcribed_RNA"/>
</dbReference>
<reference evidence="2" key="1">
    <citation type="submission" date="2014-09" db="EMBL/GenBank/DDBJ databases">
        <authorList>
            <person name="Magalhaes I.L.F."/>
            <person name="Oliveira U."/>
            <person name="Santos F.R."/>
            <person name="Vidigal T.H.D.A."/>
            <person name="Brescovit A.D."/>
            <person name="Santos A.J."/>
        </authorList>
    </citation>
    <scope>NUCLEOTIDE SEQUENCE</scope>
    <source>
        <tissue evidence="2">Shoot tissue taken approximately 20 cm above the soil surface</tissue>
    </source>
</reference>
<protein>
    <submittedName>
        <fullName evidence="2">Uncharacterized protein</fullName>
    </submittedName>
</protein>
<feature type="region of interest" description="Disordered" evidence="1">
    <location>
        <begin position="1"/>
        <end position="24"/>
    </location>
</feature>
<evidence type="ECO:0000256" key="1">
    <source>
        <dbReference type="SAM" id="MobiDB-lite"/>
    </source>
</evidence>
<evidence type="ECO:0000313" key="2">
    <source>
        <dbReference type="EMBL" id="JAE28087.1"/>
    </source>
</evidence>
<accession>A0A0A9GU66</accession>
<feature type="compositionally biased region" description="Polar residues" evidence="1">
    <location>
        <begin position="8"/>
        <end position="18"/>
    </location>
</feature>
<name>A0A0A9GU66_ARUDO</name>
<organism evidence="2">
    <name type="scientific">Arundo donax</name>
    <name type="common">Giant reed</name>
    <name type="synonym">Donax arundinaceus</name>
    <dbReference type="NCBI Taxonomy" id="35708"/>
    <lineage>
        <taxon>Eukaryota</taxon>
        <taxon>Viridiplantae</taxon>
        <taxon>Streptophyta</taxon>
        <taxon>Embryophyta</taxon>
        <taxon>Tracheophyta</taxon>
        <taxon>Spermatophyta</taxon>
        <taxon>Magnoliopsida</taxon>
        <taxon>Liliopsida</taxon>
        <taxon>Poales</taxon>
        <taxon>Poaceae</taxon>
        <taxon>PACMAD clade</taxon>
        <taxon>Arundinoideae</taxon>
        <taxon>Arundineae</taxon>
        <taxon>Arundo</taxon>
    </lineage>
</organism>
<proteinExistence type="predicted"/>
<reference evidence="2" key="2">
    <citation type="journal article" date="2015" name="Data Brief">
        <title>Shoot transcriptome of the giant reed, Arundo donax.</title>
        <authorList>
            <person name="Barrero R.A."/>
            <person name="Guerrero F.D."/>
            <person name="Moolhuijzen P."/>
            <person name="Goolsby J.A."/>
            <person name="Tidwell J."/>
            <person name="Bellgard S.E."/>
            <person name="Bellgard M.I."/>
        </authorList>
    </citation>
    <scope>NUCLEOTIDE SEQUENCE</scope>
    <source>
        <tissue evidence="2">Shoot tissue taken approximately 20 cm above the soil surface</tissue>
    </source>
</reference>
<sequence>MPPWRRTSGPTETATEVQAGTARR</sequence>